<dbReference type="RefSeq" id="WP_188965692.1">
    <property type="nucleotide sequence ID" value="NZ_BMKW01000002.1"/>
</dbReference>
<reference evidence="1" key="2">
    <citation type="submission" date="2020-09" db="EMBL/GenBank/DDBJ databases">
        <authorList>
            <person name="Sun Q."/>
            <person name="Zhou Y."/>
        </authorList>
    </citation>
    <scope>NUCLEOTIDE SEQUENCE</scope>
    <source>
        <strain evidence="1">CGMCC 1.3617</strain>
    </source>
</reference>
<reference evidence="1" key="1">
    <citation type="journal article" date="2014" name="Int. J. Syst. Evol. Microbiol.">
        <title>Complete genome sequence of Corynebacterium casei LMG S-19264T (=DSM 44701T), isolated from a smear-ripened cheese.</title>
        <authorList>
            <consortium name="US DOE Joint Genome Institute (JGI-PGF)"/>
            <person name="Walter F."/>
            <person name="Albersmeier A."/>
            <person name="Kalinowski J."/>
            <person name="Ruckert C."/>
        </authorList>
    </citation>
    <scope>NUCLEOTIDE SEQUENCE</scope>
    <source>
        <strain evidence="1">CGMCC 1.3617</strain>
    </source>
</reference>
<sequence>MLLSTETARRSYLRLARRLDLVAGGVMSALSLQLAEDVRREIAVRAAS</sequence>
<dbReference type="EMBL" id="BMKW01000002">
    <property type="protein sequence ID" value="GGJ03811.1"/>
    <property type="molecule type" value="Genomic_DNA"/>
</dbReference>
<dbReference type="AlphaFoldDB" id="A0A917K7E8"/>
<organism evidence="1 2">
    <name type="scientific">Neoroseomonas lacus</name>
    <dbReference type="NCBI Taxonomy" id="287609"/>
    <lineage>
        <taxon>Bacteria</taxon>
        <taxon>Pseudomonadati</taxon>
        <taxon>Pseudomonadota</taxon>
        <taxon>Alphaproteobacteria</taxon>
        <taxon>Acetobacterales</taxon>
        <taxon>Acetobacteraceae</taxon>
        <taxon>Neoroseomonas</taxon>
    </lineage>
</organism>
<proteinExistence type="predicted"/>
<evidence type="ECO:0000313" key="1">
    <source>
        <dbReference type="EMBL" id="GGJ03811.1"/>
    </source>
</evidence>
<accession>A0A917K7E8</accession>
<protein>
    <submittedName>
        <fullName evidence="1">Uncharacterized protein</fullName>
    </submittedName>
</protein>
<keyword evidence="2" id="KW-1185">Reference proteome</keyword>
<dbReference type="Proteomes" id="UP000661507">
    <property type="component" value="Unassembled WGS sequence"/>
</dbReference>
<comment type="caution">
    <text evidence="1">The sequence shown here is derived from an EMBL/GenBank/DDBJ whole genome shotgun (WGS) entry which is preliminary data.</text>
</comment>
<name>A0A917K7E8_9PROT</name>
<gene>
    <name evidence="1" type="ORF">GCM10011320_08530</name>
</gene>
<evidence type="ECO:0000313" key="2">
    <source>
        <dbReference type="Proteomes" id="UP000661507"/>
    </source>
</evidence>